<dbReference type="InterPro" id="IPR050194">
    <property type="entry name" value="Glycosyltransferase_grp1"/>
</dbReference>
<dbReference type="InterPro" id="IPR028098">
    <property type="entry name" value="Glyco_trans_4-like_N"/>
</dbReference>
<evidence type="ECO:0008006" key="7">
    <source>
        <dbReference type="Google" id="ProtNLM"/>
    </source>
</evidence>
<dbReference type="CDD" id="cd03801">
    <property type="entry name" value="GT4_PimA-like"/>
    <property type="match status" value="1"/>
</dbReference>
<feature type="domain" description="Glycosyltransferase subfamily 4-like N-terminal" evidence="2">
    <location>
        <begin position="15"/>
        <end position="191"/>
    </location>
</feature>
<name>A0A0F8S6S8_METMZ</name>
<gene>
    <name evidence="3" type="ORF">DU47_10805</name>
    <name evidence="4" type="ORF">DU80_18565</name>
</gene>
<evidence type="ECO:0000313" key="6">
    <source>
        <dbReference type="Proteomes" id="UP000034578"/>
    </source>
</evidence>
<dbReference type="Gene3D" id="3.40.50.2000">
    <property type="entry name" value="Glycogen Phosphorylase B"/>
    <property type="match status" value="2"/>
</dbReference>
<accession>A0A0F8S6S8</accession>
<evidence type="ECO:0000259" key="1">
    <source>
        <dbReference type="Pfam" id="PF00534"/>
    </source>
</evidence>
<sequence>MKIAFVTFEYPPFIIGGAGVYAFSVTHELAKLGHHLVIFVPDIPGIEYDINTKNIEFRRVKINKKLPFNALHYWLHLPAEVKKEELHKKFDMIHFNGISYWFLKKKISKAPHVVTIHHLVIDTIQNNKTSIGSRIRNIRGETSFFIPLLEKRCIESADKIISVSDFTKNQIINTYKINSNKINVIYNGIDLNGYNFSQEEINETKKQLNLDGESIILFVGRINDPRKGLTFLLHCFKQVLISFNVKLVVIGKGDQTEARNLSESLEISNNVLFTGFVSETDLKKYYSLCDIYVCPSKLEGFGLTIIEAMAAGKPIVATKVGAIPELITHEINGFLVESGNSDEMVSSICALLQNKYISQKIGTNNLSKVLKYNWHENAKVLSKYYTIVTKE</sequence>
<dbReference type="SUPFAM" id="SSF53756">
    <property type="entry name" value="UDP-Glycosyltransferase/glycogen phosphorylase"/>
    <property type="match status" value="1"/>
</dbReference>
<dbReference type="EMBL" id="JJQU01000117">
    <property type="protein sequence ID" value="KKH85820.1"/>
    <property type="molecule type" value="Genomic_DNA"/>
</dbReference>
<protein>
    <recommendedName>
        <fullName evidence="7">Glycosyltransferase family 1 protein</fullName>
    </recommendedName>
</protein>
<evidence type="ECO:0000313" key="4">
    <source>
        <dbReference type="EMBL" id="KKH85820.1"/>
    </source>
</evidence>
<dbReference type="PANTHER" id="PTHR45947">
    <property type="entry name" value="SULFOQUINOVOSYL TRANSFERASE SQD2"/>
    <property type="match status" value="1"/>
</dbReference>
<keyword evidence="6" id="KW-1185">Reference proteome</keyword>
<evidence type="ECO:0000313" key="5">
    <source>
        <dbReference type="Proteomes" id="UP000034152"/>
    </source>
</evidence>
<organism evidence="4 5">
    <name type="scientific">Methanosarcina mazei</name>
    <name type="common">Methanosarcina frisia</name>
    <dbReference type="NCBI Taxonomy" id="2209"/>
    <lineage>
        <taxon>Archaea</taxon>
        <taxon>Methanobacteriati</taxon>
        <taxon>Methanobacteriota</taxon>
        <taxon>Stenosarchaea group</taxon>
        <taxon>Methanomicrobia</taxon>
        <taxon>Methanosarcinales</taxon>
        <taxon>Methanosarcinaceae</taxon>
        <taxon>Methanosarcina</taxon>
    </lineage>
</organism>
<proteinExistence type="predicted"/>
<evidence type="ECO:0000259" key="2">
    <source>
        <dbReference type="Pfam" id="PF13439"/>
    </source>
</evidence>
<dbReference type="Proteomes" id="UP000034578">
    <property type="component" value="Unassembled WGS sequence"/>
</dbReference>
<dbReference type="PATRIC" id="fig|2209.56.peg.4019"/>
<dbReference type="GO" id="GO:0016757">
    <property type="term" value="F:glycosyltransferase activity"/>
    <property type="evidence" value="ECO:0007669"/>
    <property type="project" value="InterPro"/>
</dbReference>
<evidence type="ECO:0000313" key="3">
    <source>
        <dbReference type="EMBL" id="KKG06891.1"/>
    </source>
</evidence>
<dbReference type="AlphaFoldDB" id="A0A0F8S6S8"/>
<reference evidence="5 6" key="1">
    <citation type="journal article" date="2015" name="ISME J.">
        <title>Genomic and phenotypic differentiation among Methanosarcina mazei populations from Columbia River sediment.</title>
        <authorList>
            <person name="Youngblut N.D."/>
            <person name="Wirth J.S."/>
            <person name="Henriksen J.R."/>
            <person name="Smith M."/>
            <person name="Simon H."/>
            <person name="Metcalf W.W."/>
            <person name="Whitaker R.J."/>
        </authorList>
    </citation>
    <scope>NUCLEOTIDE SEQUENCE [LARGE SCALE GENOMIC DNA]</scope>
    <source>
        <strain evidence="4 5">1.H.M.2.1</strain>
        <strain evidence="3 6">2.F.A.2.4</strain>
    </source>
</reference>
<dbReference type="Pfam" id="PF13439">
    <property type="entry name" value="Glyco_transf_4"/>
    <property type="match status" value="1"/>
</dbReference>
<comment type="caution">
    <text evidence="4">The sequence shown here is derived from an EMBL/GenBank/DDBJ whole genome shotgun (WGS) entry which is preliminary data.</text>
</comment>
<dbReference type="Pfam" id="PF00534">
    <property type="entry name" value="Glycos_transf_1"/>
    <property type="match status" value="1"/>
</dbReference>
<feature type="domain" description="Glycosyl transferase family 1" evidence="1">
    <location>
        <begin position="202"/>
        <end position="364"/>
    </location>
</feature>
<dbReference type="PANTHER" id="PTHR45947:SF3">
    <property type="entry name" value="SULFOQUINOVOSYL TRANSFERASE SQD2"/>
    <property type="match status" value="1"/>
</dbReference>
<dbReference type="EMBL" id="JJOS01000004">
    <property type="protein sequence ID" value="KKG06891.1"/>
    <property type="molecule type" value="Genomic_DNA"/>
</dbReference>
<dbReference type="Proteomes" id="UP000034152">
    <property type="component" value="Unassembled WGS sequence"/>
</dbReference>
<dbReference type="RefSeq" id="WP_048048222.1">
    <property type="nucleotide sequence ID" value="NZ_JJOS01000004.1"/>
</dbReference>
<dbReference type="InterPro" id="IPR001296">
    <property type="entry name" value="Glyco_trans_1"/>
</dbReference>